<keyword evidence="7" id="KW-1185">Reference proteome</keyword>
<name>A0A975AIA7_9FIRM</name>
<evidence type="ECO:0000256" key="3">
    <source>
        <dbReference type="SAM" id="Phobius"/>
    </source>
</evidence>
<dbReference type="InterPro" id="IPR003953">
    <property type="entry name" value="FAD-dep_OxRdtase_2_FAD-bd"/>
</dbReference>
<dbReference type="Pfam" id="PF02910">
    <property type="entry name" value="Succ_DH_flav_C"/>
    <property type="match status" value="1"/>
</dbReference>
<dbReference type="GO" id="GO:0005886">
    <property type="term" value="C:plasma membrane"/>
    <property type="evidence" value="ECO:0007669"/>
    <property type="project" value="TreeGrafter"/>
</dbReference>
<evidence type="ECO:0000259" key="4">
    <source>
        <dbReference type="Pfam" id="PF00890"/>
    </source>
</evidence>
<evidence type="ECO:0000256" key="1">
    <source>
        <dbReference type="ARBA" id="ARBA00022630"/>
    </source>
</evidence>
<evidence type="ECO:0000313" key="7">
    <source>
        <dbReference type="Proteomes" id="UP000663499"/>
    </source>
</evidence>
<dbReference type="PIRSF" id="PIRSF000171">
    <property type="entry name" value="SDHA_APRA_LASPO"/>
    <property type="match status" value="1"/>
</dbReference>
<dbReference type="EMBL" id="CP071444">
    <property type="protein sequence ID" value="QSX09484.1"/>
    <property type="molecule type" value="Genomic_DNA"/>
</dbReference>
<dbReference type="PRINTS" id="PR00411">
    <property type="entry name" value="PNDRDTASEI"/>
</dbReference>
<accession>A0A975AIA7</accession>
<keyword evidence="2" id="KW-0560">Oxidoreductase</keyword>
<dbReference type="Gene3D" id="3.50.50.60">
    <property type="entry name" value="FAD/NAD(P)-binding domain"/>
    <property type="match status" value="2"/>
</dbReference>
<dbReference type="InterPro" id="IPR037099">
    <property type="entry name" value="Fum_R/Succ_DH_flav-like_C_sf"/>
</dbReference>
<keyword evidence="3" id="KW-0472">Membrane</keyword>
<proteinExistence type="predicted"/>
<feature type="domain" description="FAD-dependent oxidoreductase 2 FAD-binding" evidence="4">
    <location>
        <begin position="13"/>
        <end position="231"/>
    </location>
</feature>
<protein>
    <submittedName>
        <fullName evidence="6">FAD-binding protein</fullName>
    </submittedName>
</protein>
<dbReference type="Pfam" id="PF00890">
    <property type="entry name" value="FAD_binding_2"/>
    <property type="match status" value="1"/>
</dbReference>
<dbReference type="GO" id="GO:0000104">
    <property type="term" value="F:succinate dehydrogenase activity"/>
    <property type="evidence" value="ECO:0007669"/>
    <property type="project" value="TreeGrafter"/>
</dbReference>
<dbReference type="PANTHER" id="PTHR11632:SF51">
    <property type="entry name" value="SUCCINATE DEHYDROGENASE [UBIQUINONE] FLAVOPROTEIN SUBUNIT, MITOCHONDRIAL"/>
    <property type="match status" value="1"/>
</dbReference>
<dbReference type="GO" id="GO:0050660">
    <property type="term" value="F:flavin adenine dinucleotide binding"/>
    <property type="evidence" value="ECO:0007669"/>
    <property type="project" value="TreeGrafter"/>
</dbReference>
<evidence type="ECO:0000259" key="5">
    <source>
        <dbReference type="Pfam" id="PF02910"/>
    </source>
</evidence>
<dbReference type="Proteomes" id="UP000663499">
    <property type="component" value="Chromosome"/>
</dbReference>
<dbReference type="PRINTS" id="PR00368">
    <property type="entry name" value="FADPNR"/>
</dbReference>
<dbReference type="InterPro" id="IPR036188">
    <property type="entry name" value="FAD/NAD-bd_sf"/>
</dbReference>
<dbReference type="InterPro" id="IPR015939">
    <property type="entry name" value="Fum_Rdtase/Succ_DH_flav-like_C"/>
</dbReference>
<dbReference type="KEGG" id="alka:J0B03_05315"/>
<gene>
    <name evidence="6" type="ORF">J0B03_05315</name>
</gene>
<keyword evidence="3" id="KW-1133">Transmembrane helix</keyword>
<organism evidence="6 7">
    <name type="scientific">Alkalibacter rhizosphaerae</name>
    <dbReference type="NCBI Taxonomy" id="2815577"/>
    <lineage>
        <taxon>Bacteria</taxon>
        <taxon>Bacillati</taxon>
        <taxon>Bacillota</taxon>
        <taxon>Clostridia</taxon>
        <taxon>Eubacteriales</taxon>
        <taxon>Eubacteriaceae</taxon>
        <taxon>Alkalibacter</taxon>
    </lineage>
</organism>
<sequence>MDIKIERKNINTDILIIGGGIAGLTAAIALKETSPEMDVQIVEKQTSGYSGKANKGGGVLQYFDLEKIKPEDFTAYHVQAIGCYLGDQDLMKKYVSMNNEMLDKLVEWGAVLPKREDGSYAVIPTGPMTAMIGVDLNITVRLRRTAEKMGVQFLDKVTVSDLLTSENRIAGALGYSILDGTVYAFHAKSVVLATGSQNYRIGPMWSSGRGDGIAAAYRAGAEMRNPEFGNFAQLVKVRSHNEVVFGENHMYNQLGEHVTKNFRSGPEPDISSSAIAEWFQQMSEANGPIVLKLDNDGGGLHKVWDRPYGQDFWSLNRKSAENVDVDNEVCPMLIGEQSPVKVGHDMQTTIPGLYAIGDVSYCGSAAPGAVPAPPGRNRGSGILNAVFAGILCAEGASENAMNITVPALDEEQVDNCIAKTFAPLARESGSDPKEIIRLIQQAVGPMERSVYMSDHRIETALKYVMKAKELCETLKANDFHELLSCHEAAAMVLSAEMQFRAADMRKESRGWFMREDYPDMDNENWLKWIIVKKQGDSMEFSTEDVPYEKWSVQPSKVQ</sequence>
<dbReference type="SUPFAM" id="SSF46977">
    <property type="entry name" value="Succinate dehydrogenase/fumarate reductase flavoprotein C-terminal domain"/>
    <property type="match status" value="1"/>
</dbReference>
<keyword evidence="3" id="KW-0812">Transmembrane</keyword>
<dbReference type="InterPro" id="IPR030664">
    <property type="entry name" value="SdhA/FrdA/AprA"/>
</dbReference>
<keyword evidence="1" id="KW-0285">Flavoprotein</keyword>
<evidence type="ECO:0000313" key="6">
    <source>
        <dbReference type="EMBL" id="QSX09484.1"/>
    </source>
</evidence>
<dbReference type="AlphaFoldDB" id="A0A975AIA7"/>
<dbReference type="RefSeq" id="WP_207300817.1">
    <property type="nucleotide sequence ID" value="NZ_CP071444.1"/>
</dbReference>
<dbReference type="GO" id="GO:0009055">
    <property type="term" value="F:electron transfer activity"/>
    <property type="evidence" value="ECO:0007669"/>
    <property type="project" value="TreeGrafter"/>
</dbReference>
<feature type="transmembrane region" description="Helical" evidence="3">
    <location>
        <begin position="12"/>
        <end position="30"/>
    </location>
</feature>
<dbReference type="PANTHER" id="PTHR11632">
    <property type="entry name" value="SUCCINATE DEHYDROGENASE 2 FLAVOPROTEIN SUBUNIT"/>
    <property type="match status" value="1"/>
</dbReference>
<dbReference type="SUPFAM" id="SSF51905">
    <property type="entry name" value="FAD/NAD(P)-binding domain"/>
    <property type="match status" value="1"/>
</dbReference>
<feature type="domain" description="Fumarate reductase/succinate dehydrogenase flavoprotein-like C-terminal" evidence="5">
    <location>
        <begin position="480"/>
        <end position="556"/>
    </location>
</feature>
<reference evidence="6" key="1">
    <citation type="submission" date="2021-03" db="EMBL/GenBank/DDBJ databases">
        <title>Alkalibacter marinus sp. nov., isolated from tidal flat sediment.</title>
        <authorList>
            <person name="Namirimu T."/>
            <person name="Yang J.-A."/>
            <person name="Yang S.-H."/>
            <person name="Kim Y.-J."/>
            <person name="Kwon K.K."/>
        </authorList>
    </citation>
    <scope>NUCLEOTIDE SEQUENCE</scope>
    <source>
        <strain evidence="6">ES005</strain>
    </source>
</reference>
<evidence type="ECO:0000256" key="2">
    <source>
        <dbReference type="ARBA" id="ARBA00023002"/>
    </source>
</evidence>
<dbReference type="GO" id="GO:0009061">
    <property type="term" value="P:anaerobic respiration"/>
    <property type="evidence" value="ECO:0007669"/>
    <property type="project" value="TreeGrafter"/>
</dbReference>